<dbReference type="KEGG" id="ark:D6B99_13510"/>
<dbReference type="Gene3D" id="2.60.450.10">
    <property type="entry name" value="Lipopolysaccharide (LPS) transport protein A like domain"/>
    <property type="match status" value="1"/>
</dbReference>
<dbReference type="InterPro" id="IPR010664">
    <property type="entry name" value="LipoPS_assembly_LptC-rel"/>
</dbReference>
<dbReference type="GO" id="GO:0015221">
    <property type="term" value="F:lipopolysaccharide transmembrane transporter activity"/>
    <property type="evidence" value="ECO:0007669"/>
    <property type="project" value="InterPro"/>
</dbReference>
<dbReference type="Proteomes" id="UP000266118">
    <property type="component" value="Chromosome"/>
</dbReference>
<organism evidence="1 2">
    <name type="scientific">Arachidicoccus soli</name>
    <dbReference type="NCBI Taxonomy" id="2341117"/>
    <lineage>
        <taxon>Bacteria</taxon>
        <taxon>Pseudomonadati</taxon>
        <taxon>Bacteroidota</taxon>
        <taxon>Chitinophagia</taxon>
        <taxon>Chitinophagales</taxon>
        <taxon>Chitinophagaceae</taxon>
        <taxon>Arachidicoccus</taxon>
    </lineage>
</organism>
<dbReference type="PROSITE" id="PS51257">
    <property type="entry name" value="PROKAR_LIPOPROTEIN"/>
    <property type="match status" value="1"/>
</dbReference>
<keyword evidence="2" id="KW-1185">Reference proteome</keyword>
<reference evidence="1 2" key="1">
    <citation type="submission" date="2018-09" db="EMBL/GenBank/DDBJ databases">
        <title>Arachidicoccus sp. nov., a bacterium isolated from soil.</title>
        <authorList>
            <person name="Weon H.-Y."/>
            <person name="Kwon S.-W."/>
            <person name="Lee S.A."/>
        </authorList>
    </citation>
    <scope>NUCLEOTIDE SEQUENCE [LARGE SCALE GENOMIC DNA]</scope>
    <source>
        <strain evidence="1 2">KIS59-12</strain>
    </source>
</reference>
<dbReference type="EMBL" id="CP032489">
    <property type="protein sequence ID" value="AYD48531.1"/>
    <property type="molecule type" value="Genomic_DNA"/>
</dbReference>
<gene>
    <name evidence="1" type="primary">lptC</name>
    <name evidence="1" type="ORF">D6B99_13510</name>
</gene>
<sequence>MTTFSKNIFKAACYFLAGCFFLLSCENDINEVKALNNRGINTEEATDIESYLSVGGKIKGKLTAPLMISTEKDTTSMTFPKSLNVSFFDSTGLPTSFVYAKYGIYYKSLRKVLLKDSVIATTIQGDTLTTSELWWDQNTQEIYSDKPSLLKQADHSVIPGQGGFHAKQDFSEFIFNNTNNGIIKQDSTMTM</sequence>
<evidence type="ECO:0000313" key="2">
    <source>
        <dbReference type="Proteomes" id="UP000266118"/>
    </source>
</evidence>
<name>A0A386HSU2_9BACT</name>
<dbReference type="GO" id="GO:0005886">
    <property type="term" value="C:plasma membrane"/>
    <property type="evidence" value="ECO:0007669"/>
    <property type="project" value="InterPro"/>
</dbReference>
<dbReference type="OrthoDB" id="9812080at2"/>
<dbReference type="InterPro" id="IPR026265">
    <property type="entry name" value="LptC"/>
</dbReference>
<protein>
    <submittedName>
        <fullName evidence="1">LPS export ABC transporter periplasmic protein LptC</fullName>
    </submittedName>
</protein>
<dbReference type="RefSeq" id="WP_119989373.1">
    <property type="nucleotide sequence ID" value="NZ_CP032489.1"/>
</dbReference>
<dbReference type="NCBIfam" id="TIGR04409">
    <property type="entry name" value="LptC_YrbK"/>
    <property type="match status" value="1"/>
</dbReference>
<accession>A0A386HSU2</accession>
<dbReference type="AlphaFoldDB" id="A0A386HSU2"/>
<evidence type="ECO:0000313" key="1">
    <source>
        <dbReference type="EMBL" id="AYD48531.1"/>
    </source>
</evidence>
<proteinExistence type="predicted"/>
<dbReference type="Pfam" id="PF06835">
    <property type="entry name" value="LptC"/>
    <property type="match status" value="1"/>
</dbReference>